<comment type="caution">
    <text evidence="1">The sequence shown here is derived from an EMBL/GenBank/DDBJ whole genome shotgun (WGS) entry which is preliminary data.</text>
</comment>
<protein>
    <submittedName>
        <fullName evidence="1">Uncharacterized protein</fullName>
    </submittedName>
</protein>
<dbReference type="InParanoid" id="A0A543AW43"/>
<proteinExistence type="predicted"/>
<evidence type="ECO:0000313" key="1">
    <source>
        <dbReference type="EMBL" id="TQL76813.1"/>
    </source>
</evidence>
<dbReference type="AlphaFoldDB" id="A0A543AW43"/>
<organism evidence="1 2">
    <name type="scientific">Stackebrandtia endophytica</name>
    <dbReference type="NCBI Taxonomy" id="1496996"/>
    <lineage>
        <taxon>Bacteria</taxon>
        <taxon>Bacillati</taxon>
        <taxon>Actinomycetota</taxon>
        <taxon>Actinomycetes</taxon>
        <taxon>Glycomycetales</taxon>
        <taxon>Glycomycetaceae</taxon>
        <taxon>Stackebrandtia</taxon>
    </lineage>
</organism>
<name>A0A543AW43_9ACTN</name>
<keyword evidence="2" id="KW-1185">Reference proteome</keyword>
<dbReference type="EMBL" id="VFOW01000001">
    <property type="protein sequence ID" value="TQL76813.1"/>
    <property type="molecule type" value="Genomic_DNA"/>
</dbReference>
<reference evidence="1 2" key="1">
    <citation type="submission" date="2019-06" db="EMBL/GenBank/DDBJ databases">
        <title>Sequencing the genomes of 1000 actinobacteria strains.</title>
        <authorList>
            <person name="Klenk H.-P."/>
        </authorList>
    </citation>
    <scope>NUCLEOTIDE SEQUENCE [LARGE SCALE GENOMIC DNA]</scope>
    <source>
        <strain evidence="1 2">DSM 45928</strain>
    </source>
</reference>
<dbReference type="Proteomes" id="UP000317043">
    <property type="component" value="Unassembled WGS sequence"/>
</dbReference>
<sequence length="73" mass="7781">MLSKAIEHLAADGGVLYHLGAAIITAIISVSWVDSEPVTEIDEGAGSDVAARSPFDGRSRTIYDRFWVSCLGD</sequence>
<gene>
    <name evidence="1" type="ORF">FB566_2353</name>
</gene>
<evidence type="ECO:0000313" key="2">
    <source>
        <dbReference type="Proteomes" id="UP000317043"/>
    </source>
</evidence>
<accession>A0A543AW43</accession>